<reference evidence="3" key="1">
    <citation type="submission" date="2015-03" db="EMBL/GenBank/DDBJ databases">
        <authorList>
            <consortium name="Pathogen Informatics"/>
        </authorList>
    </citation>
    <scope>NUCLEOTIDE SEQUENCE [LARGE SCALE GENOMIC DNA]</scope>
    <source>
        <strain evidence="3">NCTC11134</strain>
        <plasmid evidence="3">2</plasmid>
    </source>
</reference>
<dbReference type="RefSeq" id="WP_307582843.1">
    <property type="nucleotide sequence ID" value="NZ_FTOW01000007.1"/>
</dbReference>
<dbReference type="PANTHER" id="PTHR43316:SF8">
    <property type="entry name" value="HAD FAMILY HYDROLASE"/>
    <property type="match status" value="1"/>
</dbReference>
<dbReference type="KEGG" id="nfr:ERS450000_03747"/>
<accession>A0A0H5NWU1</accession>
<dbReference type="Proteomes" id="UP000057820">
    <property type="component" value="Plasmid 2"/>
</dbReference>
<proteinExistence type="predicted"/>
<keyword evidence="2" id="KW-0614">Plasmid</keyword>
<evidence type="ECO:0000313" key="2">
    <source>
        <dbReference type="EMBL" id="CRY80225.1"/>
    </source>
</evidence>
<sequence length="289" mass="31459">MIEAVVFDVGETLVDETREYGTWADWLGVPRHTFVAVLGATIARGLDYRETFQVFRPGFDLTAEREARAAAGRPEWFGEDDLYADVRPALAELGAAGIWVGVVGNQTARAGELLRGLDLPCDFIATSDEWGVSKPDTAFFHRIIEEADRPADVILYVGDRLDNDIAPAKALGMRTAFIQRGPWGWIHRDSPSVAELADFRIDFLTELPALVATGADMLDSPSHHRRGYPVQLGAAGVLDERLACGEGGVVDAYGLPHLRWSLVPVGACHVDVAALPTQFRRQGPCPGVP</sequence>
<dbReference type="Pfam" id="PF00702">
    <property type="entry name" value="Hydrolase"/>
    <property type="match status" value="1"/>
</dbReference>
<dbReference type="SFLD" id="SFLDS00003">
    <property type="entry name" value="Haloacid_Dehalogenase"/>
    <property type="match status" value="1"/>
</dbReference>
<dbReference type="InterPro" id="IPR023214">
    <property type="entry name" value="HAD_sf"/>
</dbReference>
<evidence type="ECO:0000313" key="3">
    <source>
        <dbReference type="Proteomes" id="UP000057820"/>
    </source>
</evidence>
<name>A0A0H5NWU1_NOCFR</name>
<dbReference type="SFLD" id="SFLDG01129">
    <property type="entry name" value="C1.5:_HAD__Beta-PGM__Phosphata"/>
    <property type="match status" value="1"/>
</dbReference>
<dbReference type="Gene3D" id="3.40.50.1000">
    <property type="entry name" value="HAD superfamily/HAD-like"/>
    <property type="match status" value="1"/>
</dbReference>
<organism evidence="2 3">
    <name type="scientific">Nocardia farcinica</name>
    <dbReference type="NCBI Taxonomy" id="37329"/>
    <lineage>
        <taxon>Bacteria</taxon>
        <taxon>Bacillati</taxon>
        <taxon>Actinomycetota</taxon>
        <taxon>Actinomycetes</taxon>
        <taxon>Mycobacteriales</taxon>
        <taxon>Nocardiaceae</taxon>
        <taxon>Nocardia</taxon>
    </lineage>
</organism>
<dbReference type="EMBL" id="LN868939">
    <property type="protein sequence ID" value="CRY80225.1"/>
    <property type="molecule type" value="Genomic_DNA"/>
</dbReference>
<dbReference type="AlphaFoldDB" id="A0A0H5NWU1"/>
<dbReference type="PANTHER" id="PTHR43316">
    <property type="entry name" value="HYDROLASE, HALOACID DELAHOGENASE-RELATED"/>
    <property type="match status" value="1"/>
</dbReference>
<gene>
    <name evidence="2" type="ORF">ERS450000_03747</name>
</gene>
<dbReference type="SUPFAM" id="SSF56784">
    <property type="entry name" value="HAD-like"/>
    <property type="match status" value="1"/>
</dbReference>
<dbReference type="InterPro" id="IPR006439">
    <property type="entry name" value="HAD-SF_hydro_IA"/>
</dbReference>
<dbReference type="PRINTS" id="PR00413">
    <property type="entry name" value="HADHALOGNASE"/>
</dbReference>
<dbReference type="InterPro" id="IPR036412">
    <property type="entry name" value="HAD-like_sf"/>
</dbReference>
<keyword evidence="1" id="KW-0378">Hydrolase</keyword>
<dbReference type="GO" id="GO:0016787">
    <property type="term" value="F:hydrolase activity"/>
    <property type="evidence" value="ECO:0007669"/>
    <property type="project" value="UniProtKB-KW"/>
</dbReference>
<evidence type="ECO:0000256" key="1">
    <source>
        <dbReference type="ARBA" id="ARBA00022801"/>
    </source>
</evidence>
<protein>
    <submittedName>
        <fullName evidence="2">Phosphoglycolate phosphatase</fullName>
    </submittedName>
</protein>
<geneLocation type="plasmid" evidence="2">
    <name>2</name>
</geneLocation>
<dbReference type="InterPro" id="IPR051540">
    <property type="entry name" value="S-2-haloacid_dehalogenase"/>
</dbReference>
<dbReference type="NCBIfam" id="TIGR01549">
    <property type="entry name" value="HAD-SF-IA-v1"/>
    <property type="match status" value="1"/>
</dbReference>